<sequence>MIDALEGSNALMKRLVFPAQLTDSRSGASPDLGEKSSFRRVECGYWAEAVGVTDVAAAAAEVQPDAGHEDVARTSPRLIWRRESVALKHSAYFWP</sequence>
<proteinExistence type="predicted"/>
<organism evidence="2 3">
    <name type="scientific">Heligmosomoides polygyrus</name>
    <name type="common">Parasitic roundworm</name>
    <dbReference type="NCBI Taxonomy" id="6339"/>
    <lineage>
        <taxon>Eukaryota</taxon>
        <taxon>Metazoa</taxon>
        <taxon>Ecdysozoa</taxon>
        <taxon>Nematoda</taxon>
        <taxon>Chromadorea</taxon>
        <taxon>Rhabditida</taxon>
        <taxon>Rhabditina</taxon>
        <taxon>Rhabditomorpha</taxon>
        <taxon>Strongyloidea</taxon>
        <taxon>Heligmosomidae</taxon>
        <taxon>Heligmosomoides</taxon>
    </lineage>
</organism>
<gene>
    <name evidence="1" type="ORF">HPBE_LOCUS25996</name>
</gene>
<name>A0A183GTH7_HELPZ</name>
<reference evidence="3" key="2">
    <citation type="submission" date="2019-09" db="UniProtKB">
        <authorList>
            <consortium name="WormBaseParasite"/>
        </authorList>
    </citation>
    <scope>IDENTIFICATION</scope>
</reference>
<accession>A0A3P8EF02</accession>
<protein>
    <submittedName>
        <fullName evidence="1 3">Uncharacterized protein</fullName>
    </submittedName>
</protein>
<dbReference type="AlphaFoldDB" id="A0A183GTH7"/>
<evidence type="ECO:0000313" key="3">
    <source>
        <dbReference type="WBParaSite" id="HPBE_0002599701-mRNA-1"/>
    </source>
</evidence>
<evidence type="ECO:0000313" key="1">
    <source>
        <dbReference type="EMBL" id="VDP55141.1"/>
    </source>
</evidence>
<accession>A0A183GTH7</accession>
<keyword evidence="2" id="KW-1185">Reference proteome</keyword>
<dbReference type="Proteomes" id="UP000050761">
    <property type="component" value="Unassembled WGS sequence"/>
</dbReference>
<evidence type="ECO:0000313" key="2">
    <source>
        <dbReference type="Proteomes" id="UP000050761"/>
    </source>
</evidence>
<dbReference type="EMBL" id="UZAH01038997">
    <property type="protein sequence ID" value="VDP55141.1"/>
    <property type="molecule type" value="Genomic_DNA"/>
</dbReference>
<reference evidence="1 2" key="1">
    <citation type="submission" date="2018-11" db="EMBL/GenBank/DDBJ databases">
        <authorList>
            <consortium name="Pathogen Informatics"/>
        </authorList>
    </citation>
    <scope>NUCLEOTIDE SEQUENCE [LARGE SCALE GENOMIC DNA]</scope>
</reference>
<dbReference type="WBParaSite" id="HPBE_0002599701-mRNA-1">
    <property type="protein sequence ID" value="HPBE_0002599701-mRNA-1"/>
    <property type="gene ID" value="HPBE_0002599701"/>
</dbReference>